<accession>A0A9Q0GT13</accession>
<protein>
    <submittedName>
        <fullName evidence="1">Uncharacterized protein</fullName>
    </submittedName>
</protein>
<comment type="caution">
    <text evidence="1">The sequence shown here is derived from an EMBL/GenBank/DDBJ whole genome shotgun (WGS) entry which is preliminary data.</text>
</comment>
<reference evidence="1" key="1">
    <citation type="journal article" date="2023" name="Plant J.">
        <title>The genome of the king protea, Protea cynaroides.</title>
        <authorList>
            <person name="Chang J."/>
            <person name="Duong T.A."/>
            <person name="Schoeman C."/>
            <person name="Ma X."/>
            <person name="Roodt D."/>
            <person name="Barker N."/>
            <person name="Li Z."/>
            <person name="Van de Peer Y."/>
            <person name="Mizrachi E."/>
        </authorList>
    </citation>
    <scope>NUCLEOTIDE SEQUENCE</scope>
    <source>
        <tissue evidence="1">Young leaves</tissue>
    </source>
</reference>
<gene>
    <name evidence="1" type="ORF">NE237_030080</name>
</gene>
<organism evidence="1 2">
    <name type="scientific">Protea cynaroides</name>
    <dbReference type="NCBI Taxonomy" id="273540"/>
    <lineage>
        <taxon>Eukaryota</taxon>
        <taxon>Viridiplantae</taxon>
        <taxon>Streptophyta</taxon>
        <taxon>Embryophyta</taxon>
        <taxon>Tracheophyta</taxon>
        <taxon>Spermatophyta</taxon>
        <taxon>Magnoliopsida</taxon>
        <taxon>Proteales</taxon>
        <taxon>Proteaceae</taxon>
        <taxon>Protea</taxon>
    </lineage>
</organism>
<keyword evidence="2" id="KW-1185">Reference proteome</keyword>
<sequence length="191" mass="21936">MSSKILASAGAFLVNRFLTLHLHRVSNSNLNICSLGSHFSPKLMPTLSKLQNSPRLPKLAAEEFPYPYGLPSLRFFLPDDIGLGYYGWVEWRGKTLEGSEYNIVHYILNCWGHFFWVLEVNDIFISEHKCSKGGEFFEVLFITTFLEMYQLNWCFYFPKEHTNLAMSSGRGPMDTSLVRKLRVDRKSLPGG</sequence>
<dbReference type="AlphaFoldDB" id="A0A9Q0GT13"/>
<dbReference type="Proteomes" id="UP001141806">
    <property type="component" value="Unassembled WGS sequence"/>
</dbReference>
<dbReference type="EMBL" id="JAMYWD010000012">
    <property type="protein sequence ID" value="KAJ4953248.1"/>
    <property type="molecule type" value="Genomic_DNA"/>
</dbReference>
<name>A0A9Q0GT13_9MAGN</name>
<evidence type="ECO:0000313" key="1">
    <source>
        <dbReference type="EMBL" id="KAJ4953248.1"/>
    </source>
</evidence>
<proteinExistence type="predicted"/>
<evidence type="ECO:0000313" key="2">
    <source>
        <dbReference type="Proteomes" id="UP001141806"/>
    </source>
</evidence>